<sequence length="493" mass="54880">MKRTFDPGGQAAAHARDVPVDLQAAHDIGHAIITGARPMFFISQGLLYQTVPGRPAIRLPNDHPIMQRASRPNLPSTSYAHLPHYTAGVWPASSQASNTSFHAAEPLTYPQASTALGLQQHVNTGNVQPHPIANPALVQGPRASDPAQFRGFPPAQPGQLAVTVPPSRAKRLSEEDNVSHTLLAPANKRPRHFPKPAEPRQNRIAGVNQQIVHPPRDSIDAFQFDHIDDEAPPLTNVANSCTNVIGTTSNNPIRSEHDSQIATESAEKIAVVDEISLAELTKYKDAGLPGSVHVVFDADQRNKILFLASHGIPCRAIAYVLQIDTGIEVRRLDRLSRNGDIIAHYLPQIIKEADWKEGPETIVSDLFSRAESNAWMPRILQQARDYIDTAAMDAGRGRDERRKYARERKFLREWRERISREADPAAVARRNRRIEHEVEEALAREEADKQRLHDLGYRRDKPEVEKALMSQWLLFLRNKGQLPGLLEADGVVE</sequence>
<dbReference type="Proteomes" id="UP001345691">
    <property type="component" value="Unassembled WGS sequence"/>
</dbReference>
<comment type="caution">
    <text evidence="1">The sequence shown here is derived from an EMBL/GenBank/DDBJ whole genome shotgun (WGS) entry which is preliminary data.</text>
</comment>
<gene>
    <name evidence="1" type="ORF">LTR69_005795</name>
</gene>
<keyword evidence="2" id="KW-1185">Reference proteome</keyword>
<evidence type="ECO:0000313" key="1">
    <source>
        <dbReference type="EMBL" id="KAK5060478.1"/>
    </source>
</evidence>
<accession>A0ABR0JAX9</accession>
<name>A0ABR0JAX9_9EURO</name>
<reference evidence="1 2" key="1">
    <citation type="submission" date="2023-08" db="EMBL/GenBank/DDBJ databases">
        <title>Black Yeasts Isolated from many extreme environments.</title>
        <authorList>
            <person name="Coleine C."/>
            <person name="Stajich J.E."/>
            <person name="Selbmann L."/>
        </authorList>
    </citation>
    <scope>NUCLEOTIDE SEQUENCE [LARGE SCALE GENOMIC DNA]</scope>
    <source>
        <strain evidence="1 2">CCFEE 6328</strain>
    </source>
</reference>
<dbReference type="EMBL" id="JAVRRF010000011">
    <property type="protein sequence ID" value="KAK5060478.1"/>
    <property type="molecule type" value="Genomic_DNA"/>
</dbReference>
<organism evidence="1 2">
    <name type="scientific">Exophiala sideris</name>
    <dbReference type="NCBI Taxonomy" id="1016849"/>
    <lineage>
        <taxon>Eukaryota</taxon>
        <taxon>Fungi</taxon>
        <taxon>Dikarya</taxon>
        <taxon>Ascomycota</taxon>
        <taxon>Pezizomycotina</taxon>
        <taxon>Eurotiomycetes</taxon>
        <taxon>Chaetothyriomycetidae</taxon>
        <taxon>Chaetothyriales</taxon>
        <taxon>Herpotrichiellaceae</taxon>
        <taxon>Exophiala</taxon>
    </lineage>
</organism>
<protein>
    <submittedName>
        <fullName evidence="1">Uncharacterized protein</fullName>
    </submittedName>
</protein>
<proteinExistence type="predicted"/>
<evidence type="ECO:0000313" key="2">
    <source>
        <dbReference type="Proteomes" id="UP001345691"/>
    </source>
</evidence>